<dbReference type="GO" id="GO:0005886">
    <property type="term" value="C:plasma membrane"/>
    <property type="evidence" value="ECO:0007669"/>
    <property type="project" value="UniProtKB-SubCell"/>
</dbReference>
<dbReference type="Pfam" id="PF10099">
    <property type="entry name" value="RskA_C"/>
    <property type="match status" value="1"/>
</dbReference>
<keyword evidence="4" id="KW-0812">Transmembrane</keyword>
<dbReference type="InterPro" id="IPR051474">
    <property type="entry name" value="Anti-sigma-K/W_factor"/>
</dbReference>
<keyword evidence="5" id="KW-1133">Transmembrane helix</keyword>
<dbReference type="AlphaFoldDB" id="A0A2N3YLB8"/>
<dbReference type="InterPro" id="IPR027383">
    <property type="entry name" value="Znf_put"/>
</dbReference>
<dbReference type="EMBL" id="PJNE01000001">
    <property type="protein sequence ID" value="PKW27646.1"/>
    <property type="molecule type" value="Genomic_DNA"/>
</dbReference>
<dbReference type="InterPro" id="IPR018764">
    <property type="entry name" value="RskA_C"/>
</dbReference>
<comment type="subcellular location">
    <subcellularLocation>
        <location evidence="2">Cell membrane</location>
    </subcellularLocation>
    <subcellularLocation>
        <location evidence="1">Membrane</location>
        <topology evidence="1">Single-pass membrane protein</topology>
    </subcellularLocation>
</comment>
<keyword evidence="6" id="KW-0805">Transcription regulation</keyword>
<evidence type="ECO:0000313" key="14">
    <source>
        <dbReference type="Proteomes" id="UP000233781"/>
    </source>
</evidence>
<evidence type="ECO:0000256" key="2">
    <source>
        <dbReference type="ARBA" id="ARBA00004236"/>
    </source>
</evidence>
<evidence type="ECO:0000256" key="10">
    <source>
        <dbReference type="ARBA" id="ARBA00030803"/>
    </source>
</evidence>
<evidence type="ECO:0000256" key="7">
    <source>
        <dbReference type="ARBA" id="ARBA00023136"/>
    </source>
</evidence>
<sequence length="265" mass="26817">MSPDLHHLSGAYAVDALDRDERSAFESHLAQCDACRSEVAELSVAAHAMAVLTEAGPPASLRSVVLSGIAQVRPLPPLVVDAAEEVVHDQPALVDATTPMGGEAGVARAGATVIPLFRRTTTWIAAAAAAAVLAVGGVAAWSPWSSDQTTLSALQQVTQASDAATVTSHKGAVTATLAYSRELNRSALTVTGMPPAPDGRTYQLWYVGSNEVARSAGFITPGGDGRAEAVLAGSLTGATAVGVTVEPTGGSPAPTSDPIMVMAVA</sequence>
<dbReference type="PANTHER" id="PTHR37461:SF1">
    <property type="entry name" value="ANTI-SIGMA-K FACTOR RSKA"/>
    <property type="match status" value="1"/>
</dbReference>
<organism evidence="13 14">
    <name type="scientific">Phycicoccus duodecadis</name>
    <dbReference type="NCBI Taxonomy" id="173053"/>
    <lineage>
        <taxon>Bacteria</taxon>
        <taxon>Bacillati</taxon>
        <taxon>Actinomycetota</taxon>
        <taxon>Actinomycetes</taxon>
        <taxon>Micrococcales</taxon>
        <taxon>Intrasporangiaceae</taxon>
        <taxon>Phycicoccus</taxon>
    </lineage>
</organism>
<dbReference type="Pfam" id="PF13490">
    <property type="entry name" value="zf-HC2"/>
    <property type="match status" value="1"/>
</dbReference>
<dbReference type="OrthoDB" id="153510at2"/>
<dbReference type="Proteomes" id="UP000233781">
    <property type="component" value="Unassembled WGS sequence"/>
</dbReference>
<feature type="domain" description="Anti-sigma K factor RskA C-terminal" evidence="11">
    <location>
        <begin position="124"/>
        <end position="259"/>
    </location>
</feature>
<keyword evidence="8" id="KW-0804">Transcription</keyword>
<keyword evidence="3" id="KW-1003">Cell membrane</keyword>
<dbReference type="Gene3D" id="1.10.10.1320">
    <property type="entry name" value="Anti-sigma factor, zinc-finger domain"/>
    <property type="match status" value="1"/>
</dbReference>
<evidence type="ECO:0000259" key="11">
    <source>
        <dbReference type="Pfam" id="PF10099"/>
    </source>
</evidence>
<evidence type="ECO:0000256" key="5">
    <source>
        <dbReference type="ARBA" id="ARBA00022989"/>
    </source>
</evidence>
<dbReference type="PANTHER" id="PTHR37461">
    <property type="entry name" value="ANTI-SIGMA-K FACTOR RSKA"/>
    <property type="match status" value="1"/>
</dbReference>
<feature type="domain" description="Putative zinc-finger" evidence="12">
    <location>
        <begin position="7"/>
        <end position="36"/>
    </location>
</feature>
<evidence type="ECO:0000259" key="12">
    <source>
        <dbReference type="Pfam" id="PF13490"/>
    </source>
</evidence>
<dbReference type="InterPro" id="IPR041916">
    <property type="entry name" value="Anti_sigma_zinc_sf"/>
</dbReference>
<name>A0A2N3YLB8_9MICO</name>
<keyword evidence="14" id="KW-1185">Reference proteome</keyword>
<protein>
    <recommendedName>
        <fullName evidence="10">Regulator of SigK</fullName>
    </recommendedName>
    <alternativeName>
        <fullName evidence="9">Sigma-K anti-sigma factor RskA</fullName>
    </alternativeName>
</protein>
<accession>A0A2N3YLB8</accession>
<evidence type="ECO:0000256" key="6">
    <source>
        <dbReference type="ARBA" id="ARBA00023015"/>
    </source>
</evidence>
<evidence type="ECO:0000313" key="13">
    <source>
        <dbReference type="EMBL" id="PKW27646.1"/>
    </source>
</evidence>
<dbReference type="GO" id="GO:0006417">
    <property type="term" value="P:regulation of translation"/>
    <property type="evidence" value="ECO:0007669"/>
    <property type="project" value="TreeGrafter"/>
</dbReference>
<evidence type="ECO:0000256" key="3">
    <source>
        <dbReference type="ARBA" id="ARBA00022475"/>
    </source>
</evidence>
<comment type="caution">
    <text evidence="13">The sequence shown here is derived from an EMBL/GenBank/DDBJ whole genome shotgun (WGS) entry which is preliminary data.</text>
</comment>
<evidence type="ECO:0000256" key="4">
    <source>
        <dbReference type="ARBA" id="ARBA00022692"/>
    </source>
</evidence>
<proteinExistence type="predicted"/>
<evidence type="ECO:0000256" key="1">
    <source>
        <dbReference type="ARBA" id="ARBA00004167"/>
    </source>
</evidence>
<gene>
    <name evidence="13" type="ORF">ATL31_2497</name>
</gene>
<keyword evidence="7" id="KW-0472">Membrane</keyword>
<reference evidence="13 14" key="1">
    <citation type="submission" date="2017-12" db="EMBL/GenBank/DDBJ databases">
        <title>Sequencing the genomes of 1000 Actinobacteria strains.</title>
        <authorList>
            <person name="Klenk H.-P."/>
        </authorList>
    </citation>
    <scope>NUCLEOTIDE SEQUENCE [LARGE SCALE GENOMIC DNA]</scope>
    <source>
        <strain evidence="13 14">DSM 12806</strain>
    </source>
</reference>
<evidence type="ECO:0000256" key="8">
    <source>
        <dbReference type="ARBA" id="ARBA00023163"/>
    </source>
</evidence>
<evidence type="ECO:0000256" key="9">
    <source>
        <dbReference type="ARBA" id="ARBA00029829"/>
    </source>
</evidence>
<dbReference type="RefSeq" id="WP_101396042.1">
    <property type="nucleotide sequence ID" value="NZ_PJNE01000001.1"/>
</dbReference>
<dbReference type="GO" id="GO:0016989">
    <property type="term" value="F:sigma factor antagonist activity"/>
    <property type="evidence" value="ECO:0007669"/>
    <property type="project" value="TreeGrafter"/>
</dbReference>